<gene>
    <name evidence="1" type="ordered locus">Acid_5950</name>
</gene>
<reference evidence="1" key="1">
    <citation type="submission" date="2006-10" db="EMBL/GenBank/DDBJ databases">
        <title>Complete sequence of Solibacter usitatus Ellin6076.</title>
        <authorList>
            <consortium name="US DOE Joint Genome Institute"/>
            <person name="Copeland A."/>
            <person name="Lucas S."/>
            <person name="Lapidus A."/>
            <person name="Barry K."/>
            <person name="Detter J.C."/>
            <person name="Glavina del Rio T."/>
            <person name="Hammon N."/>
            <person name="Israni S."/>
            <person name="Dalin E."/>
            <person name="Tice H."/>
            <person name="Pitluck S."/>
            <person name="Thompson L.S."/>
            <person name="Brettin T."/>
            <person name="Bruce D."/>
            <person name="Han C."/>
            <person name="Tapia R."/>
            <person name="Gilna P."/>
            <person name="Schmutz J."/>
            <person name="Larimer F."/>
            <person name="Land M."/>
            <person name="Hauser L."/>
            <person name="Kyrpides N."/>
            <person name="Mikhailova N."/>
            <person name="Janssen P.H."/>
            <person name="Kuske C.R."/>
            <person name="Richardson P."/>
        </authorList>
    </citation>
    <scope>NUCLEOTIDE SEQUENCE</scope>
    <source>
        <strain evidence="1">Ellin6076</strain>
    </source>
</reference>
<dbReference type="AlphaFoldDB" id="Q01TX9"/>
<dbReference type="InParanoid" id="Q01TX9"/>
<sequence precursor="true">MKWLLILWFAGTLVAQDAQRFFYSKAFPNSVPAYVQVTLDKSGEVEYRESPDDDLPLKFKLTDAETTEVYGLVEKLDSFKHPVESGLKVAFMGTKTFRLEKGSQKSEVQFNYSEDVNAKNLWDWCERLTESAQHRINLDRAAKYDKLGVVKALDLLASAVERKRVVGLEQYLPTLDRIIKNESYMHTARARASEIAEFIRAGAPPAQ</sequence>
<dbReference type="HOGENOM" id="CLU_1325629_0_0_0"/>
<evidence type="ECO:0000313" key="1">
    <source>
        <dbReference type="EMBL" id="ABJ86891.1"/>
    </source>
</evidence>
<dbReference type="KEGG" id="sus:Acid_5950"/>
<name>Q01TX9_SOLUE</name>
<organism evidence="1">
    <name type="scientific">Solibacter usitatus (strain Ellin6076)</name>
    <dbReference type="NCBI Taxonomy" id="234267"/>
    <lineage>
        <taxon>Bacteria</taxon>
        <taxon>Pseudomonadati</taxon>
        <taxon>Acidobacteriota</taxon>
        <taxon>Terriglobia</taxon>
        <taxon>Bryobacterales</taxon>
        <taxon>Solibacteraceae</taxon>
        <taxon>Candidatus Solibacter</taxon>
    </lineage>
</organism>
<dbReference type="OrthoDB" id="128749at2"/>
<proteinExistence type="predicted"/>
<accession>Q01TX9</accession>
<dbReference type="EMBL" id="CP000473">
    <property type="protein sequence ID" value="ABJ86891.1"/>
    <property type="molecule type" value="Genomic_DNA"/>
</dbReference>
<dbReference type="STRING" id="234267.Acid_5950"/>
<protein>
    <submittedName>
        <fullName evidence="1">Uncharacterized protein</fullName>
    </submittedName>
</protein>